<accession>A0ABP3YHF6</accession>
<proteinExistence type="predicted"/>
<reference evidence="3" key="1">
    <citation type="journal article" date="2019" name="Int. J. Syst. Evol. Microbiol.">
        <title>The Global Catalogue of Microorganisms (GCM) 10K type strain sequencing project: providing services to taxonomists for standard genome sequencing and annotation.</title>
        <authorList>
            <consortium name="The Broad Institute Genomics Platform"/>
            <consortium name="The Broad Institute Genome Sequencing Center for Infectious Disease"/>
            <person name="Wu L."/>
            <person name="Ma J."/>
        </authorList>
    </citation>
    <scope>NUCLEOTIDE SEQUENCE [LARGE SCALE GENOMIC DNA]</scope>
    <source>
        <strain evidence="3">JCM 16112</strain>
    </source>
</reference>
<feature type="region of interest" description="Disordered" evidence="1">
    <location>
        <begin position="59"/>
        <end position="95"/>
    </location>
</feature>
<gene>
    <name evidence="2" type="ORF">GCM10009119_39160</name>
</gene>
<evidence type="ECO:0000313" key="3">
    <source>
        <dbReference type="Proteomes" id="UP001500469"/>
    </source>
</evidence>
<organism evidence="2 3">
    <name type="scientific">Algoriphagus jejuensis</name>
    <dbReference type="NCBI Taxonomy" id="419934"/>
    <lineage>
        <taxon>Bacteria</taxon>
        <taxon>Pseudomonadati</taxon>
        <taxon>Bacteroidota</taxon>
        <taxon>Cytophagia</taxon>
        <taxon>Cytophagales</taxon>
        <taxon>Cyclobacteriaceae</taxon>
        <taxon>Algoriphagus</taxon>
    </lineage>
</organism>
<dbReference type="EMBL" id="BAAAFI010000047">
    <property type="protein sequence ID" value="GAA0880946.1"/>
    <property type="molecule type" value="Genomic_DNA"/>
</dbReference>
<dbReference type="RefSeq" id="WP_343854561.1">
    <property type="nucleotide sequence ID" value="NZ_BAAAFI010000047.1"/>
</dbReference>
<sequence>MAQVKNDIVVLSNGEMKEGKVTGVTDSKIKFRYAGEELEYEFSKSQISKIEFGSGRVETFGGDSGSAPTPTIVPVQRSADPARARHTQQNGSTSF</sequence>
<dbReference type="Proteomes" id="UP001500469">
    <property type="component" value="Unassembled WGS sequence"/>
</dbReference>
<name>A0ABP3YHF6_9BACT</name>
<evidence type="ECO:0000256" key="1">
    <source>
        <dbReference type="SAM" id="MobiDB-lite"/>
    </source>
</evidence>
<evidence type="ECO:0000313" key="2">
    <source>
        <dbReference type="EMBL" id="GAA0880946.1"/>
    </source>
</evidence>
<keyword evidence="3" id="KW-1185">Reference proteome</keyword>
<protein>
    <submittedName>
        <fullName evidence="2">Uncharacterized protein</fullName>
    </submittedName>
</protein>
<comment type="caution">
    <text evidence="2">The sequence shown here is derived from an EMBL/GenBank/DDBJ whole genome shotgun (WGS) entry which is preliminary data.</text>
</comment>